<reference evidence="7" key="1">
    <citation type="journal article" date="2019" name="Int. J. Syst. Evol. Microbiol.">
        <title>The Global Catalogue of Microorganisms (GCM) 10K type strain sequencing project: providing services to taxonomists for standard genome sequencing and annotation.</title>
        <authorList>
            <consortium name="The Broad Institute Genomics Platform"/>
            <consortium name="The Broad Institute Genome Sequencing Center for Infectious Disease"/>
            <person name="Wu L."/>
            <person name="Ma J."/>
        </authorList>
    </citation>
    <scope>NUCLEOTIDE SEQUENCE [LARGE SCALE GENOMIC DNA]</scope>
    <source>
        <strain evidence="7">JCM 13002</strain>
    </source>
</reference>
<keyword evidence="1" id="KW-0805">Transcription regulation</keyword>
<accession>A0ABP4E3I1</accession>
<gene>
    <name evidence="6" type="ORF">GCM10009663_38120</name>
</gene>
<dbReference type="PRINTS" id="PR00455">
    <property type="entry name" value="HTHTETR"/>
</dbReference>
<keyword evidence="2 4" id="KW-0238">DNA-binding</keyword>
<evidence type="ECO:0000313" key="6">
    <source>
        <dbReference type="EMBL" id="GAA1090794.1"/>
    </source>
</evidence>
<dbReference type="Pfam" id="PF21597">
    <property type="entry name" value="TetR_C_43"/>
    <property type="match status" value="1"/>
</dbReference>
<dbReference type="EMBL" id="BAAALD010000035">
    <property type="protein sequence ID" value="GAA1090794.1"/>
    <property type="molecule type" value="Genomic_DNA"/>
</dbReference>
<dbReference type="InterPro" id="IPR009057">
    <property type="entry name" value="Homeodomain-like_sf"/>
</dbReference>
<evidence type="ECO:0000313" key="7">
    <source>
        <dbReference type="Proteomes" id="UP001499987"/>
    </source>
</evidence>
<dbReference type="PANTHER" id="PTHR30055:SF234">
    <property type="entry name" value="HTH-TYPE TRANSCRIPTIONAL REGULATOR BETI"/>
    <property type="match status" value="1"/>
</dbReference>
<evidence type="ECO:0000256" key="3">
    <source>
        <dbReference type="ARBA" id="ARBA00023163"/>
    </source>
</evidence>
<dbReference type="Pfam" id="PF00440">
    <property type="entry name" value="TetR_N"/>
    <property type="match status" value="1"/>
</dbReference>
<evidence type="ECO:0000256" key="4">
    <source>
        <dbReference type="PROSITE-ProRule" id="PRU00335"/>
    </source>
</evidence>
<feature type="DNA-binding region" description="H-T-H motif" evidence="4">
    <location>
        <begin position="42"/>
        <end position="61"/>
    </location>
</feature>
<dbReference type="InterPro" id="IPR050109">
    <property type="entry name" value="HTH-type_TetR-like_transc_reg"/>
</dbReference>
<comment type="caution">
    <text evidence="6">The sequence shown here is derived from an EMBL/GenBank/DDBJ whole genome shotgun (WGS) entry which is preliminary data.</text>
</comment>
<sequence>MEGAFHLSTSSGTPRRADALRNRRLALDAATALLAEPGTPLTVETIAKQAGLGAATVVRTFGGKDALLDAAVSGLLAPVVRRGRDLLAETAPRQALGLFLRELITFQAAHHAVGDQLGELNMPATTALRGDLARVMEEMVERAQREGAIRSDIAPAVTTSLIGRTTFAIARTRPLSQELIDAHLAVLLQGLRPPT</sequence>
<evidence type="ECO:0000256" key="1">
    <source>
        <dbReference type="ARBA" id="ARBA00023015"/>
    </source>
</evidence>
<protein>
    <recommendedName>
        <fullName evidence="5">HTH tetR-type domain-containing protein</fullName>
    </recommendedName>
</protein>
<dbReference type="Gene3D" id="1.10.357.10">
    <property type="entry name" value="Tetracycline Repressor, domain 2"/>
    <property type="match status" value="1"/>
</dbReference>
<dbReference type="PROSITE" id="PS50977">
    <property type="entry name" value="HTH_TETR_2"/>
    <property type="match status" value="1"/>
</dbReference>
<evidence type="ECO:0000259" key="5">
    <source>
        <dbReference type="PROSITE" id="PS50977"/>
    </source>
</evidence>
<dbReference type="Proteomes" id="UP001499987">
    <property type="component" value="Unassembled WGS sequence"/>
</dbReference>
<dbReference type="InterPro" id="IPR036271">
    <property type="entry name" value="Tet_transcr_reg_TetR-rel_C_sf"/>
</dbReference>
<dbReference type="SUPFAM" id="SSF46689">
    <property type="entry name" value="Homeodomain-like"/>
    <property type="match status" value="1"/>
</dbReference>
<dbReference type="InterPro" id="IPR001647">
    <property type="entry name" value="HTH_TetR"/>
</dbReference>
<dbReference type="SUPFAM" id="SSF48498">
    <property type="entry name" value="Tetracyclin repressor-like, C-terminal domain"/>
    <property type="match status" value="1"/>
</dbReference>
<keyword evidence="7" id="KW-1185">Reference proteome</keyword>
<keyword evidence="3" id="KW-0804">Transcription</keyword>
<evidence type="ECO:0000256" key="2">
    <source>
        <dbReference type="ARBA" id="ARBA00023125"/>
    </source>
</evidence>
<feature type="domain" description="HTH tetR-type" evidence="5">
    <location>
        <begin position="20"/>
        <end position="79"/>
    </location>
</feature>
<dbReference type="InterPro" id="IPR049445">
    <property type="entry name" value="TetR_SbtR-like_C"/>
</dbReference>
<organism evidence="6 7">
    <name type="scientific">Kitasatospora arboriphila</name>
    <dbReference type="NCBI Taxonomy" id="258052"/>
    <lineage>
        <taxon>Bacteria</taxon>
        <taxon>Bacillati</taxon>
        <taxon>Actinomycetota</taxon>
        <taxon>Actinomycetes</taxon>
        <taxon>Kitasatosporales</taxon>
        <taxon>Streptomycetaceae</taxon>
        <taxon>Kitasatospora</taxon>
    </lineage>
</organism>
<name>A0ABP4E3I1_9ACTN</name>
<proteinExistence type="predicted"/>
<dbReference type="PANTHER" id="PTHR30055">
    <property type="entry name" value="HTH-TYPE TRANSCRIPTIONAL REGULATOR RUTR"/>
    <property type="match status" value="1"/>
</dbReference>